<reference evidence="1" key="1">
    <citation type="submission" date="2018-02" db="EMBL/GenBank/DDBJ databases">
        <title>Rhizophora mucronata_Transcriptome.</title>
        <authorList>
            <person name="Meera S.P."/>
            <person name="Sreeshan A."/>
            <person name="Augustine A."/>
        </authorList>
    </citation>
    <scope>NUCLEOTIDE SEQUENCE</scope>
    <source>
        <tissue evidence="1">Leaf</tissue>
    </source>
</reference>
<dbReference type="EMBL" id="GGEC01086432">
    <property type="protein sequence ID" value="MBX66916.1"/>
    <property type="molecule type" value="Transcribed_RNA"/>
</dbReference>
<proteinExistence type="predicted"/>
<protein>
    <submittedName>
        <fullName evidence="1">Uncharacterized protein</fullName>
    </submittedName>
</protein>
<evidence type="ECO:0000313" key="1">
    <source>
        <dbReference type="EMBL" id="MBX66916.1"/>
    </source>
</evidence>
<organism evidence="1">
    <name type="scientific">Rhizophora mucronata</name>
    <name type="common">Asiatic mangrove</name>
    <dbReference type="NCBI Taxonomy" id="61149"/>
    <lineage>
        <taxon>Eukaryota</taxon>
        <taxon>Viridiplantae</taxon>
        <taxon>Streptophyta</taxon>
        <taxon>Embryophyta</taxon>
        <taxon>Tracheophyta</taxon>
        <taxon>Spermatophyta</taxon>
        <taxon>Magnoliopsida</taxon>
        <taxon>eudicotyledons</taxon>
        <taxon>Gunneridae</taxon>
        <taxon>Pentapetalae</taxon>
        <taxon>rosids</taxon>
        <taxon>fabids</taxon>
        <taxon>Malpighiales</taxon>
        <taxon>Rhizophoraceae</taxon>
        <taxon>Rhizophora</taxon>
    </lineage>
</organism>
<name>A0A2P2QIW8_RHIMU</name>
<sequence length="45" mass="4962">MSPMELKLFIKYPPCCCRGLNSNSRPKVNQTPSSSTLIPVTIPVL</sequence>
<dbReference type="AlphaFoldDB" id="A0A2P2QIW8"/>
<accession>A0A2P2QIW8</accession>